<dbReference type="Proteomes" id="UP000230750">
    <property type="component" value="Unassembled WGS sequence"/>
</dbReference>
<keyword evidence="1" id="KW-0597">Phosphoprotein</keyword>
<dbReference type="Gene3D" id="3.40.50.300">
    <property type="entry name" value="P-loop containing nucleotide triphosphate hydrolases"/>
    <property type="match status" value="1"/>
</dbReference>
<feature type="region of interest" description="Disordered" evidence="6">
    <location>
        <begin position="1"/>
        <end position="49"/>
    </location>
</feature>
<dbReference type="AlphaFoldDB" id="A0A2G8JT90"/>
<dbReference type="InterPro" id="IPR030378">
    <property type="entry name" value="G_CP_dom"/>
</dbReference>
<protein>
    <recommendedName>
        <fullName evidence="5">Guanine nucleotide-binding protein-like 1</fullName>
    </recommendedName>
</protein>
<evidence type="ECO:0000256" key="6">
    <source>
        <dbReference type="SAM" id="MobiDB-lite"/>
    </source>
</evidence>
<gene>
    <name evidence="8" type="ORF">BSL78_24262</name>
</gene>
<feature type="domain" description="CP-type G" evidence="7">
    <location>
        <begin position="155"/>
        <end position="380"/>
    </location>
</feature>
<dbReference type="OrthoDB" id="391988at2759"/>
<sequence length="554" mass="62947">MGIRCMLQRYGNVTKGPRPDDGSSEDLDSDSDHGNQISRPMVMPISPQQLKKGYDPNRFRLQFEKETETDINRRKRQAMKPYHPMPESALEVDLADIYRPGSVLDMPKRPAWTYKMSREKVESQESKMFAAYLEKIYSSYEFKDLSYFELNLETWRQLWRVLEMSDIVLLITDIRHPAIHFPPALYNYVINDLQKHLILVLNKIDLAPPSLVVAWRSYFQEKFPDIHIVCFTSFPKKGIVNDGHDQKVLLSRKVRRSHVAVGPLQLLAACETICQGQVDLREWKQKIEAELKGEESLASQVLESITMEDGVLQKYEFFKDGTLTMGCVGHPNVGKSSLINGLCGCKVVSASRTPGHTKHFQTIFLTPSVKLCDSPGLVFPSLVDKQLQILSGMYPIAQVREPYTPVGFLAQRIPLVKILKITHPDADETSSPEWSAYDICDAWAEKRGFMTAKASRRDVYRAANNILRLAVDGKLCMNIAPVGYYANKGTWEEHPGTQEVIIMQQQLREVSCDEESDFTSSDEHADQESSHSDGTENDDNETVTSNKFALLQEC</sequence>
<comment type="caution">
    <text evidence="8">The sequence shown here is derived from an EMBL/GenBank/DDBJ whole genome shotgun (WGS) entry which is preliminary data.</text>
</comment>
<dbReference type="PANTHER" id="PTHR45709">
    <property type="entry name" value="LARGE SUBUNIT GTPASE 1 HOMOLOG-RELATED"/>
    <property type="match status" value="1"/>
</dbReference>
<dbReference type="InterPro" id="IPR027417">
    <property type="entry name" value="P-loop_NTPase"/>
</dbReference>
<accession>A0A2G8JT90</accession>
<feature type="compositionally biased region" description="Basic and acidic residues" evidence="6">
    <location>
        <begin position="521"/>
        <end position="534"/>
    </location>
</feature>
<keyword evidence="9" id="KW-1185">Reference proteome</keyword>
<evidence type="ECO:0000313" key="8">
    <source>
        <dbReference type="EMBL" id="PIK38905.1"/>
    </source>
</evidence>
<evidence type="ECO:0000259" key="7">
    <source>
        <dbReference type="PROSITE" id="PS51721"/>
    </source>
</evidence>
<keyword evidence="2" id="KW-0547">Nucleotide-binding</keyword>
<organism evidence="8 9">
    <name type="scientific">Stichopus japonicus</name>
    <name type="common">Sea cucumber</name>
    <dbReference type="NCBI Taxonomy" id="307972"/>
    <lineage>
        <taxon>Eukaryota</taxon>
        <taxon>Metazoa</taxon>
        <taxon>Echinodermata</taxon>
        <taxon>Eleutherozoa</taxon>
        <taxon>Echinozoa</taxon>
        <taxon>Holothuroidea</taxon>
        <taxon>Aspidochirotacea</taxon>
        <taxon>Aspidochirotida</taxon>
        <taxon>Stichopodidae</taxon>
        <taxon>Apostichopus</taxon>
    </lineage>
</organism>
<proteinExistence type="predicted"/>
<dbReference type="EMBL" id="MRZV01001303">
    <property type="protein sequence ID" value="PIK38905.1"/>
    <property type="molecule type" value="Genomic_DNA"/>
</dbReference>
<dbReference type="PANTHER" id="PTHR45709:SF3">
    <property type="entry name" value="GUANINE NUCLEOTIDE-BINDING PROTEIN-LIKE 1"/>
    <property type="match status" value="1"/>
</dbReference>
<dbReference type="GO" id="GO:0003924">
    <property type="term" value="F:GTPase activity"/>
    <property type="evidence" value="ECO:0007669"/>
    <property type="project" value="InterPro"/>
</dbReference>
<evidence type="ECO:0000256" key="3">
    <source>
        <dbReference type="ARBA" id="ARBA00023134"/>
    </source>
</evidence>
<dbReference type="InterPro" id="IPR006073">
    <property type="entry name" value="GTP-bd"/>
</dbReference>
<dbReference type="PROSITE" id="PS51721">
    <property type="entry name" value="G_CP"/>
    <property type="match status" value="1"/>
</dbReference>
<name>A0A2G8JT90_STIJA</name>
<evidence type="ECO:0000256" key="1">
    <source>
        <dbReference type="ARBA" id="ARBA00022553"/>
    </source>
</evidence>
<feature type="region of interest" description="Disordered" evidence="6">
    <location>
        <begin position="512"/>
        <end position="547"/>
    </location>
</feature>
<evidence type="ECO:0000313" key="9">
    <source>
        <dbReference type="Proteomes" id="UP000230750"/>
    </source>
</evidence>
<dbReference type="Pfam" id="PF01926">
    <property type="entry name" value="MMR_HSR1"/>
    <property type="match status" value="1"/>
</dbReference>
<keyword evidence="3" id="KW-0342">GTP-binding</keyword>
<evidence type="ECO:0000256" key="2">
    <source>
        <dbReference type="ARBA" id="ARBA00022741"/>
    </source>
</evidence>
<dbReference type="STRING" id="307972.A0A2G8JT90"/>
<evidence type="ECO:0000256" key="4">
    <source>
        <dbReference type="ARBA" id="ARBA00037770"/>
    </source>
</evidence>
<evidence type="ECO:0000256" key="5">
    <source>
        <dbReference type="ARBA" id="ARBA00039902"/>
    </source>
</evidence>
<dbReference type="GO" id="GO:0005525">
    <property type="term" value="F:GTP binding"/>
    <property type="evidence" value="ECO:0007669"/>
    <property type="project" value="UniProtKB-KW"/>
</dbReference>
<dbReference type="InterPro" id="IPR043358">
    <property type="entry name" value="GNL1-like"/>
</dbReference>
<dbReference type="CDD" id="cd01857">
    <property type="entry name" value="HSR1_MMR1"/>
    <property type="match status" value="1"/>
</dbReference>
<reference evidence="8 9" key="1">
    <citation type="journal article" date="2017" name="PLoS Biol.">
        <title>The sea cucumber genome provides insights into morphological evolution and visceral regeneration.</title>
        <authorList>
            <person name="Zhang X."/>
            <person name="Sun L."/>
            <person name="Yuan J."/>
            <person name="Sun Y."/>
            <person name="Gao Y."/>
            <person name="Zhang L."/>
            <person name="Li S."/>
            <person name="Dai H."/>
            <person name="Hamel J.F."/>
            <person name="Liu C."/>
            <person name="Yu Y."/>
            <person name="Liu S."/>
            <person name="Lin W."/>
            <person name="Guo K."/>
            <person name="Jin S."/>
            <person name="Xu P."/>
            <person name="Storey K.B."/>
            <person name="Huan P."/>
            <person name="Zhang T."/>
            <person name="Zhou Y."/>
            <person name="Zhang J."/>
            <person name="Lin C."/>
            <person name="Li X."/>
            <person name="Xing L."/>
            <person name="Huo D."/>
            <person name="Sun M."/>
            <person name="Wang L."/>
            <person name="Mercier A."/>
            <person name="Li F."/>
            <person name="Yang H."/>
            <person name="Xiang J."/>
        </authorList>
    </citation>
    <scope>NUCLEOTIDE SEQUENCE [LARGE SCALE GENOMIC DNA]</scope>
    <source>
        <strain evidence="8">Shaxun</strain>
        <tissue evidence="8">Muscle</tissue>
    </source>
</reference>
<dbReference type="SUPFAM" id="SSF52540">
    <property type="entry name" value="P-loop containing nucleoside triphosphate hydrolases"/>
    <property type="match status" value="1"/>
</dbReference>
<comment type="function">
    <text evidence="4">Possible regulatory or functional link with the histocompatibility cluster.</text>
</comment>